<dbReference type="EMBL" id="CP035033">
    <property type="protein sequence ID" value="QAB14984.1"/>
    <property type="molecule type" value="Genomic_DNA"/>
</dbReference>
<protein>
    <submittedName>
        <fullName evidence="1">Uncharacterized protein</fullName>
    </submittedName>
</protein>
<accession>A0A410H252</accession>
<dbReference type="Proteomes" id="UP000285478">
    <property type="component" value="Chromosome"/>
</dbReference>
<dbReference type="RefSeq" id="WP_128384599.1">
    <property type="nucleotide sequence ID" value="NZ_CP035033.1"/>
</dbReference>
<dbReference type="AlphaFoldDB" id="A0A410H252"/>
<sequence>MNIRFETEVAEKLSMHEAIFLGWLQYNYTQSPIKTDELEKLFAFWRDEVLYKVLLKLEERQIIQVKRNLDDYCIFQINPKAYQEQTGLTLPADAQLPVSEALMDDNLKKHLKRFQSTDSILNKKLSQLIRENSQAMLQYAEEEGLSPEAASASFDKFLHYVAANPDRFWNSDLVAYWRFWVSNTKDKVQNQPGQPGTGKRAAIERSVQSAANNWLKKKAQDPQLYQSVKITHE</sequence>
<dbReference type="KEGG" id="htr:EPV75_04510"/>
<reference evidence="1 2" key="1">
    <citation type="journal article" date="2018" name="Environ. Microbiol.">
        <title>Genomes of ubiquitous marine and hypersaline Hydrogenovibrio, Thiomicrorhabdus and Thiomicrospira spp. encode a diversity of mechanisms to sustain chemolithoautotrophy in heterogeneous environments.</title>
        <authorList>
            <person name="Scott K.M."/>
            <person name="Williams J."/>
            <person name="Porter C.M.B."/>
            <person name="Russel S."/>
            <person name="Harmer T.L."/>
            <person name="Paul J.H."/>
            <person name="Antonen K.M."/>
            <person name="Bridges M.K."/>
            <person name="Camper G.J."/>
            <person name="Campla C.K."/>
            <person name="Casella L.G."/>
            <person name="Chase E."/>
            <person name="Conrad J.W."/>
            <person name="Cruz M.C."/>
            <person name="Dunlap D.S."/>
            <person name="Duran L."/>
            <person name="Fahsbender E.M."/>
            <person name="Goldsmith D.B."/>
            <person name="Keeley R.F."/>
            <person name="Kondoff M.R."/>
            <person name="Kussy B.I."/>
            <person name="Lane M.K."/>
            <person name="Lawler S."/>
            <person name="Leigh B.A."/>
            <person name="Lewis C."/>
            <person name="Lostal L.M."/>
            <person name="Marking D."/>
            <person name="Mancera P.A."/>
            <person name="McClenthan E.C."/>
            <person name="McIntyre E.A."/>
            <person name="Mine J.A."/>
            <person name="Modi S."/>
            <person name="Moore B.D."/>
            <person name="Morgan W.A."/>
            <person name="Nelson K.M."/>
            <person name="Nguyen K.N."/>
            <person name="Ogburn N."/>
            <person name="Parrino D.G."/>
            <person name="Pedapudi A.D."/>
            <person name="Pelham R.P."/>
            <person name="Preece A.M."/>
            <person name="Rampersad E.A."/>
            <person name="Richardson J.C."/>
            <person name="Rodgers C.M."/>
            <person name="Schaffer B.L."/>
            <person name="Sheridan N.E."/>
            <person name="Solone M.R."/>
            <person name="Staley Z.R."/>
            <person name="Tabuchi M."/>
            <person name="Waide R.J."/>
            <person name="Wanjugi P.W."/>
            <person name="Young S."/>
            <person name="Clum A."/>
            <person name="Daum C."/>
            <person name="Huntemann M."/>
            <person name="Ivanova N."/>
            <person name="Kyrpides N."/>
            <person name="Mikhailova N."/>
            <person name="Palaniappan K."/>
            <person name="Pillay M."/>
            <person name="Reddy T.B.K."/>
            <person name="Shapiro N."/>
            <person name="Stamatis D."/>
            <person name="Varghese N."/>
            <person name="Woyke T."/>
            <person name="Boden R."/>
            <person name="Freyermuth S.K."/>
            <person name="Kerfeld C.A."/>
        </authorList>
    </citation>
    <scope>NUCLEOTIDE SEQUENCE [LARGE SCALE GENOMIC DNA]</scope>
    <source>
        <strain evidence="1 2">JR-2</strain>
    </source>
</reference>
<gene>
    <name evidence="1" type="ORF">EPV75_04510</name>
</gene>
<organism evidence="1 2">
    <name type="scientific">Hydrogenovibrio thermophilus</name>
    <dbReference type="NCBI Taxonomy" id="265883"/>
    <lineage>
        <taxon>Bacteria</taxon>
        <taxon>Pseudomonadati</taxon>
        <taxon>Pseudomonadota</taxon>
        <taxon>Gammaproteobacteria</taxon>
        <taxon>Thiotrichales</taxon>
        <taxon>Piscirickettsiaceae</taxon>
        <taxon>Hydrogenovibrio</taxon>
    </lineage>
</organism>
<proteinExistence type="predicted"/>
<name>A0A410H252_9GAMM</name>
<evidence type="ECO:0000313" key="2">
    <source>
        <dbReference type="Proteomes" id="UP000285478"/>
    </source>
</evidence>
<evidence type="ECO:0000313" key="1">
    <source>
        <dbReference type="EMBL" id="QAB14984.1"/>
    </source>
</evidence>
<keyword evidence="2" id="KW-1185">Reference proteome</keyword>